<organism evidence="2 3">
    <name type="scientific">Alternaria alternata</name>
    <name type="common">Alternaria rot fungus</name>
    <name type="synonym">Torula alternata</name>
    <dbReference type="NCBI Taxonomy" id="5599"/>
    <lineage>
        <taxon>Eukaryota</taxon>
        <taxon>Fungi</taxon>
        <taxon>Dikarya</taxon>
        <taxon>Ascomycota</taxon>
        <taxon>Pezizomycotina</taxon>
        <taxon>Dothideomycetes</taxon>
        <taxon>Pleosporomycetidae</taxon>
        <taxon>Pleosporales</taxon>
        <taxon>Pleosporineae</taxon>
        <taxon>Pleosporaceae</taxon>
        <taxon>Alternaria</taxon>
        <taxon>Alternaria sect. Alternaria</taxon>
        <taxon>Alternaria alternata complex</taxon>
    </lineage>
</organism>
<dbReference type="KEGG" id="aalt:CC77DRAFT_14484"/>
<accession>A0A177E1S9</accession>
<evidence type="ECO:0000313" key="3">
    <source>
        <dbReference type="Proteomes" id="UP000077248"/>
    </source>
</evidence>
<feature type="chain" id="PRO_5008060041" evidence="1">
    <location>
        <begin position="23"/>
        <end position="170"/>
    </location>
</feature>
<name>A0A177E1S9_ALTAL</name>
<protein>
    <submittedName>
        <fullName evidence="2">Uncharacterized protein</fullName>
    </submittedName>
</protein>
<proteinExistence type="predicted"/>
<reference evidence="2 3" key="1">
    <citation type="submission" date="2016-05" db="EMBL/GenBank/DDBJ databases">
        <title>Comparative analysis of secretome profiles of manganese(II)-oxidizing ascomycete fungi.</title>
        <authorList>
            <consortium name="DOE Joint Genome Institute"/>
            <person name="Zeiner C.A."/>
            <person name="Purvine S.O."/>
            <person name="Zink E.M."/>
            <person name="Wu S."/>
            <person name="Pasa-Tolic L."/>
            <person name="Chaput D.L."/>
            <person name="Haridas S."/>
            <person name="Grigoriev I.V."/>
            <person name="Santelli C.M."/>
            <person name="Hansel C.M."/>
        </authorList>
    </citation>
    <scope>NUCLEOTIDE SEQUENCE [LARGE SCALE GENOMIC DNA]</scope>
    <source>
        <strain evidence="2 3">SRC1lrK2f</strain>
    </source>
</reference>
<gene>
    <name evidence="2" type="ORF">CC77DRAFT_14484</name>
</gene>
<dbReference type="VEuPathDB" id="FungiDB:CC77DRAFT_14484"/>
<evidence type="ECO:0000256" key="1">
    <source>
        <dbReference type="SAM" id="SignalP"/>
    </source>
</evidence>
<dbReference type="OMA" id="PGAYYTC"/>
<evidence type="ECO:0000313" key="2">
    <source>
        <dbReference type="EMBL" id="OAG25914.1"/>
    </source>
</evidence>
<dbReference type="EMBL" id="KV441469">
    <property type="protein sequence ID" value="OAG25914.1"/>
    <property type="molecule type" value="Genomic_DNA"/>
</dbReference>
<feature type="signal peptide" evidence="1">
    <location>
        <begin position="1"/>
        <end position="22"/>
    </location>
</feature>
<dbReference type="RefSeq" id="XP_018391335.1">
    <property type="nucleotide sequence ID" value="XM_018530269.1"/>
</dbReference>
<dbReference type="AlphaFoldDB" id="A0A177E1S9"/>
<sequence length="170" mass="17742">MYTAIALIALLLTITTTTTTSASPITRHLSRRGLPGAYYTCTKPNFAGDCSWTQPNTECHIQGSPGGIASIGPDQGTVCSLFKTAVCTGESLKQVTFPGIAINMPEIGSFQCSRQTSNDGKGGKTAGQAGTLTNADVQAAGLEVGDFGLKKVKTEGREQGMIGLKKGVYY</sequence>
<keyword evidence="1" id="KW-0732">Signal</keyword>
<dbReference type="GeneID" id="29115863"/>
<dbReference type="Proteomes" id="UP000077248">
    <property type="component" value="Unassembled WGS sequence"/>
</dbReference>
<keyword evidence="3" id="KW-1185">Reference proteome</keyword>